<evidence type="ECO:0000313" key="5">
    <source>
        <dbReference type="EMBL" id="RID40037.1"/>
    </source>
</evidence>
<organism evidence="5 6">
    <name type="scientific">Brassica campestris</name>
    <name type="common">Field mustard</name>
    <dbReference type="NCBI Taxonomy" id="3711"/>
    <lineage>
        <taxon>Eukaryota</taxon>
        <taxon>Viridiplantae</taxon>
        <taxon>Streptophyta</taxon>
        <taxon>Embryophyta</taxon>
        <taxon>Tracheophyta</taxon>
        <taxon>Spermatophyta</taxon>
        <taxon>Magnoliopsida</taxon>
        <taxon>eudicotyledons</taxon>
        <taxon>Gunneridae</taxon>
        <taxon>Pentapetalae</taxon>
        <taxon>rosids</taxon>
        <taxon>malvids</taxon>
        <taxon>Brassicales</taxon>
        <taxon>Brassicaceae</taxon>
        <taxon>Brassiceae</taxon>
        <taxon>Brassica</taxon>
    </lineage>
</organism>
<dbReference type="EMBL" id="CM010637">
    <property type="protein sequence ID" value="RID40037.1"/>
    <property type="molecule type" value="Genomic_DNA"/>
</dbReference>
<proteinExistence type="inferred from homology"/>
<sequence>MKNEKDQNVETEEDPIHVSEREDDDEEEKKIDTFFKLIKSYQEARKRRREELAENSGDVKKKTNVGETSGAVVPAFQPEDFSRCRTDVKPLMAVSDHKEGDVKVKEEEEQADKEGEEEKGLDL</sequence>
<dbReference type="PANTHER" id="PTHR33669">
    <property type="entry name" value="PROTEIN NEGATIVE REGULATOR OF RESISTANCE"/>
    <property type="match status" value="1"/>
</dbReference>
<evidence type="ECO:0000313" key="6">
    <source>
        <dbReference type="Proteomes" id="UP000264353"/>
    </source>
</evidence>
<feature type="region of interest" description="Disordered" evidence="4">
    <location>
        <begin position="1"/>
        <end position="29"/>
    </location>
</feature>
<reference evidence="5 6" key="1">
    <citation type="submission" date="2018-06" db="EMBL/GenBank/DDBJ databases">
        <title>WGS assembly of Brassica rapa FPsc.</title>
        <authorList>
            <person name="Bowman J."/>
            <person name="Kohchi T."/>
            <person name="Yamato K."/>
            <person name="Jenkins J."/>
            <person name="Shu S."/>
            <person name="Ishizaki K."/>
            <person name="Yamaoka S."/>
            <person name="Nishihama R."/>
            <person name="Nakamura Y."/>
            <person name="Berger F."/>
            <person name="Adam C."/>
            <person name="Aki S."/>
            <person name="Althoff F."/>
            <person name="Araki T."/>
            <person name="Arteaga-Vazquez M."/>
            <person name="Balasubrmanian S."/>
            <person name="Bauer D."/>
            <person name="Boehm C."/>
            <person name="Briginshaw L."/>
            <person name="Caballero-Perez J."/>
            <person name="Catarino B."/>
            <person name="Chen F."/>
            <person name="Chiyoda S."/>
            <person name="Chovatia M."/>
            <person name="Davies K."/>
            <person name="Delmans M."/>
            <person name="Demura T."/>
            <person name="Dierschke T."/>
            <person name="Dolan L."/>
            <person name="Dorantes-Acosta A."/>
            <person name="Eklund D."/>
            <person name="Florent S."/>
            <person name="Flores-Sandoval E."/>
            <person name="Fujiyama A."/>
            <person name="Fukuzawa H."/>
            <person name="Galik B."/>
            <person name="Grimanelli D."/>
            <person name="Grimwood J."/>
            <person name="Grossniklaus U."/>
            <person name="Hamada T."/>
            <person name="Haseloff J."/>
            <person name="Hetherington A."/>
            <person name="Higo A."/>
            <person name="Hirakawa Y."/>
            <person name="Hundley H."/>
            <person name="Ikeda Y."/>
            <person name="Inoue K."/>
            <person name="Inoue S."/>
            <person name="Ishida S."/>
            <person name="Jia Q."/>
            <person name="Kakita M."/>
            <person name="Kanazawa T."/>
            <person name="Kawai Y."/>
            <person name="Kawashima T."/>
            <person name="Kennedy M."/>
            <person name="Kinose K."/>
            <person name="Kinoshita T."/>
            <person name="Kohara Y."/>
            <person name="Koide E."/>
            <person name="Komatsu K."/>
            <person name="Kopischke S."/>
            <person name="Kubo M."/>
            <person name="Kyozuka J."/>
            <person name="Lagercrantz U."/>
            <person name="Lin S."/>
            <person name="Lindquist E."/>
            <person name="Lipzen A."/>
            <person name="Lu C."/>
            <person name="Luna E."/>
            <person name="Martienssen R."/>
            <person name="Minamino N."/>
            <person name="Mizutani M."/>
            <person name="Mizutani M."/>
            <person name="Mochizuki N."/>
            <person name="Monte I."/>
            <person name="Mosher R."/>
            <person name="Nagasaki H."/>
            <person name="Nakagami H."/>
            <person name="Naramoto S."/>
            <person name="Nishitani K."/>
            <person name="Ohtani M."/>
            <person name="Okamoto T."/>
            <person name="Okumura M."/>
            <person name="Phillips J."/>
            <person name="Pollak B."/>
            <person name="Reinders A."/>
            <person name="Roevekamp M."/>
            <person name="Sano R."/>
            <person name="Sawa S."/>
            <person name="Schmid M."/>
            <person name="Shirakawa M."/>
            <person name="Solano R."/>
            <person name="Spunde A."/>
            <person name="Suetsugu N."/>
            <person name="Sugano S."/>
            <person name="Sugiyama A."/>
            <person name="Sun R."/>
            <person name="Suzuki Y."/>
            <person name="Takenaka M."/>
            <person name="Takezawa D."/>
            <person name="Tomogane H."/>
            <person name="Tsuzuki M."/>
            <person name="Ueda T."/>
            <person name="Umeda M."/>
            <person name="Ward J."/>
            <person name="Watanabe Y."/>
            <person name="Yazaki K."/>
            <person name="Yokoyama R."/>
            <person name="Yoshitake Y."/>
            <person name="Yotsui I."/>
            <person name="Zachgo S."/>
            <person name="Schmutz J."/>
        </authorList>
    </citation>
    <scope>NUCLEOTIDE SEQUENCE [LARGE SCALE GENOMIC DNA]</scope>
    <source>
        <strain evidence="6">cv. B-3</strain>
    </source>
</reference>
<protein>
    <recommendedName>
        <fullName evidence="7">Protein NIM1-INTERACTING 1</fullName>
    </recommendedName>
</protein>
<feature type="region of interest" description="Disordered" evidence="4">
    <location>
        <begin position="95"/>
        <end position="123"/>
    </location>
</feature>
<dbReference type="Proteomes" id="UP000264353">
    <property type="component" value="Chromosome A10"/>
</dbReference>
<accession>A0A397XHQ0</accession>
<name>A0A397XHQ0_BRACM</name>
<keyword evidence="3" id="KW-0539">Nucleus</keyword>
<dbReference type="GO" id="GO:0005634">
    <property type="term" value="C:nucleus"/>
    <property type="evidence" value="ECO:0007669"/>
    <property type="project" value="UniProtKB-SubCell"/>
</dbReference>
<evidence type="ECO:0008006" key="7">
    <source>
        <dbReference type="Google" id="ProtNLM"/>
    </source>
</evidence>
<dbReference type="AlphaFoldDB" id="A0A397XHQ0"/>
<dbReference type="GO" id="GO:0010112">
    <property type="term" value="P:regulation of systemic acquired resistance"/>
    <property type="evidence" value="ECO:0007669"/>
    <property type="project" value="InterPro"/>
</dbReference>
<feature type="region of interest" description="Disordered" evidence="4">
    <location>
        <begin position="49"/>
        <end position="71"/>
    </location>
</feature>
<comment type="similarity">
    <text evidence="2">Belongs to the NPR1-interactor family.</text>
</comment>
<feature type="compositionally biased region" description="Basic and acidic residues" evidence="4">
    <location>
        <begin position="49"/>
        <end position="61"/>
    </location>
</feature>
<dbReference type="PANTHER" id="PTHR33669:SF1">
    <property type="entry name" value="PROTEIN NIM1-INTERACTING 1"/>
    <property type="match status" value="1"/>
</dbReference>
<evidence type="ECO:0000256" key="3">
    <source>
        <dbReference type="ARBA" id="ARBA00023242"/>
    </source>
</evidence>
<dbReference type="Pfam" id="PF15699">
    <property type="entry name" value="NPR1_interact"/>
    <property type="match status" value="1"/>
</dbReference>
<feature type="compositionally biased region" description="Basic and acidic residues" evidence="4">
    <location>
        <begin position="1"/>
        <end position="20"/>
    </location>
</feature>
<gene>
    <name evidence="5" type="ORF">BRARA_J00107</name>
</gene>
<comment type="subcellular location">
    <subcellularLocation>
        <location evidence="1">Nucleus</location>
    </subcellularLocation>
</comment>
<evidence type="ECO:0000256" key="1">
    <source>
        <dbReference type="ARBA" id="ARBA00004123"/>
    </source>
</evidence>
<evidence type="ECO:0000256" key="4">
    <source>
        <dbReference type="SAM" id="MobiDB-lite"/>
    </source>
</evidence>
<evidence type="ECO:0000256" key="2">
    <source>
        <dbReference type="ARBA" id="ARBA00009937"/>
    </source>
</evidence>
<dbReference type="InterPro" id="IPR031425">
    <property type="entry name" value="NPR1/NH1-interacting"/>
</dbReference>